<feature type="domain" description="Tc1-like transposase DDE" evidence="1">
    <location>
        <begin position="112"/>
        <end position="190"/>
    </location>
</feature>
<comment type="caution">
    <text evidence="2">The sequence shown here is derived from an EMBL/GenBank/DDBJ whole genome shotgun (WGS) entry which is preliminary data.</text>
</comment>
<organism evidence="2 3">
    <name type="scientific">Paramecium octaurelia</name>
    <dbReference type="NCBI Taxonomy" id="43137"/>
    <lineage>
        <taxon>Eukaryota</taxon>
        <taxon>Sar</taxon>
        <taxon>Alveolata</taxon>
        <taxon>Ciliophora</taxon>
        <taxon>Intramacronucleata</taxon>
        <taxon>Oligohymenophorea</taxon>
        <taxon>Peniculida</taxon>
        <taxon>Parameciidae</taxon>
        <taxon>Paramecium</taxon>
    </lineage>
</organism>
<evidence type="ECO:0000313" key="2">
    <source>
        <dbReference type="EMBL" id="CAD8207406.1"/>
    </source>
</evidence>
<evidence type="ECO:0000259" key="1">
    <source>
        <dbReference type="Pfam" id="PF13358"/>
    </source>
</evidence>
<protein>
    <recommendedName>
        <fullName evidence="1">Tc1-like transposase DDE domain-containing protein</fullName>
    </recommendedName>
</protein>
<dbReference type="OrthoDB" id="407692at2759"/>
<name>A0A8S1Y103_PAROT</name>
<dbReference type="Proteomes" id="UP000683925">
    <property type="component" value="Unassembled WGS sequence"/>
</dbReference>
<evidence type="ECO:0000313" key="3">
    <source>
        <dbReference type="Proteomes" id="UP000683925"/>
    </source>
</evidence>
<dbReference type="Pfam" id="PF13358">
    <property type="entry name" value="DDE_3"/>
    <property type="match status" value="1"/>
</dbReference>
<reference evidence="2" key="1">
    <citation type="submission" date="2021-01" db="EMBL/GenBank/DDBJ databases">
        <authorList>
            <consortium name="Genoscope - CEA"/>
            <person name="William W."/>
        </authorList>
    </citation>
    <scope>NUCLEOTIDE SEQUENCE</scope>
</reference>
<keyword evidence="3" id="KW-1185">Reference proteome</keyword>
<proteinExistence type="predicted"/>
<accession>A0A8S1Y103</accession>
<sequence>MNHIMFGQNNTRINKHKYLKYFQLIRNTFESRSLNQFIRLHRITNYRATTSVNKSKQYLYVLTILIILRKKDRAWQRFYSIQSLEQQQVHFILIKQRKQRESISLETYQCFKLNKSKFVDKVDSYLQQKIWVKELCIVMNNASIHKESTLTRVVQKYLNNLYLPPYSPQLIPIQQVWCEMKNMLSKQECKTSLKINQEIRQCFSQIREEDLDKFMRVIVLTQK</sequence>
<dbReference type="AlphaFoldDB" id="A0A8S1Y103"/>
<dbReference type="EMBL" id="CAJJDP010000142">
    <property type="protein sequence ID" value="CAD8207406.1"/>
    <property type="molecule type" value="Genomic_DNA"/>
</dbReference>
<dbReference type="InterPro" id="IPR038717">
    <property type="entry name" value="Tc1-like_DDE_dom"/>
</dbReference>
<gene>
    <name evidence="2" type="ORF">POCTA_138.1.T1410010</name>
</gene>